<sequence length="79" mass="8963">MPCKSHPPPYPALDSAADFLAFEVRIQINLWEFRWKNSNRLDGEPGPWRRASTKLEKAETKPGNPNALVARIRHLNGSP</sequence>
<dbReference type="EMBL" id="JAVHNQ010000002">
    <property type="protein sequence ID" value="KAK6354598.1"/>
    <property type="molecule type" value="Genomic_DNA"/>
</dbReference>
<protein>
    <submittedName>
        <fullName evidence="1">Uncharacterized protein</fullName>
    </submittedName>
</protein>
<name>A0AAV9V7P8_9PEZI</name>
<gene>
    <name evidence="1" type="ORF">TWF696_003740</name>
</gene>
<proteinExistence type="predicted"/>
<evidence type="ECO:0000313" key="2">
    <source>
        <dbReference type="Proteomes" id="UP001375240"/>
    </source>
</evidence>
<dbReference type="AlphaFoldDB" id="A0AAV9V7P8"/>
<keyword evidence="2" id="KW-1185">Reference proteome</keyword>
<reference evidence="1 2" key="1">
    <citation type="submission" date="2019-10" db="EMBL/GenBank/DDBJ databases">
        <authorList>
            <person name="Palmer J.M."/>
        </authorList>
    </citation>
    <scope>NUCLEOTIDE SEQUENCE [LARGE SCALE GENOMIC DNA]</scope>
    <source>
        <strain evidence="1 2">TWF696</strain>
    </source>
</reference>
<evidence type="ECO:0000313" key="1">
    <source>
        <dbReference type="EMBL" id="KAK6354598.1"/>
    </source>
</evidence>
<accession>A0AAV9V7P8</accession>
<comment type="caution">
    <text evidence="1">The sequence shown here is derived from an EMBL/GenBank/DDBJ whole genome shotgun (WGS) entry which is preliminary data.</text>
</comment>
<dbReference type="Proteomes" id="UP001375240">
    <property type="component" value="Unassembled WGS sequence"/>
</dbReference>
<organism evidence="1 2">
    <name type="scientific">Orbilia brochopaga</name>
    <dbReference type="NCBI Taxonomy" id="3140254"/>
    <lineage>
        <taxon>Eukaryota</taxon>
        <taxon>Fungi</taxon>
        <taxon>Dikarya</taxon>
        <taxon>Ascomycota</taxon>
        <taxon>Pezizomycotina</taxon>
        <taxon>Orbiliomycetes</taxon>
        <taxon>Orbiliales</taxon>
        <taxon>Orbiliaceae</taxon>
        <taxon>Orbilia</taxon>
    </lineage>
</organism>